<evidence type="ECO:0000256" key="1">
    <source>
        <dbReference type="ARBA" id="ARBA00001946"/>
    </source>
</evidence>
<dbReference type="Gene3D" id="1.20.5.1930">
    <property type="match status" value="1"/>
</dbReference>
<dbReference type="GO" id="GO:0000287">
    <property type="term" value="F:magnesium ion binding"/>
    <property type="evidence" value="ECO:0007669"/>
    <property type="project" value="UniProtKB-ARBA"/>
</dbReference>
<dbReference type="Pfam" id="PF07730">
    <property type="entry name" value="HisKA_3"/>
    <property type="match status" value="1"/>
</dbReference>
<dbReference type="GO" id="GO:0016020">
    <property type="term" value="C:membrane"/>
    <property type="evidence" value="ECO:0007669"/>
    <property type="project" value="InterPro"/>
</dbReference>
<dbReference type="GO" id="GO:0070025">
    <property type="term" value="F:carbon monoxide binding"/>
    <property type="evidence" value="ECO:0007669"/>
    <property type="project" value="UniProtKB-ARBA"/>
</dbReference>
<evidence type="ECO:0000256" key="8">
    <source>
        <dbReference type="ARBA" id="ARBA00022842"/>
    </source>
</evidence>
<dbReference type="STRING" id="1797.RMCT_1456"/>
<dbReference type="InterPro" id="IPR011712">
    <property type="entry name" value="Sig_transdc_His_kin_sub3_dim/P"/>
</dbReference>
<evidence type="ECO:0000256" key="4">
    <source>
        <dbReference type="ARBA" id="ARBA00022553"/>
    </source>
</evidence>
<comment type="cofactor">
    <cofactor evidence="1">
        <name>Mg(2+)</name>
        <dbReference type="ChEBI" id="CHEBI:18420"/>
    </cofactor>
</comment>
<dbReference type="FunFam" id="3.30.450.40:FF:000052">
    <property type="entry name" value="Oxygen sensor histidine kinase response regulator DevS/DosS"/>
    <property type="match status" value="1"/>
</dbReference>
<keyword evidence="5" id="KW-0808">Transferase</keyword>
<dbReference type="InterPro" id="IPR029016">
    <property type="entry name" value="GAF-like_dom_sf"/>
</dbReference>
<evidence type="ECO:0000259" key="11">
    <source>
        <dbReference type="SMART" id="SM00065"/>
    </source>
</evidence>
<dbReference type="GO" id="GO:0000155">
    <property type="term" value="F:phosphorelay sensor kinase activity"/>
    <property type="evidence" value="ECO:0007669"/>
    <property type="project" value="InterPro"/>
</dbReference>
<dbReference type="CDD" id="cd16917">
    <property type="entry name" value="HATPase_UhpB-NarQ-NarX-like"/>
    <property type="match status" value="1"/>
</dbReference>
<dbReference type="InterPro" id="IPR050482">
    <property type="entry name" value="Sensor_HK_TwoCompSys"/>
</dbReference>
<keyword evidence="3" id="KW-0963">Cytoplasm</keyword>
<dbReference type="SMART" id="SM00065">
    <property type="entry name" value="GAF"/>
    <property type="match status" value="2"/>
</dbReference>
<keyword evidence="8" id="KW-0460">Magnesium</keyword>
<dbReference type="OrthoDB" id="5241249at2"/>
<dbReference type="EMBL" id="BCTB01000009">
    <property type="protein sequence ID" value="GAT14486.1"/>
    <property type="molecule type" value="Genomic_DNA"/>
</dbReference>
<dbReference type="GO" id="GO:0070483">
    <property type="term" value="P:detection of hypoxia"/>
    <property type="evidence" value="ECO:0007669"/>
    <property type="project" value="UniProtKB-ARBA"/>
</dbReference>
<evidence type="ECO:0000256" key="7">
    <source>
        <dbReference type="ARBA" id="ARBA00022777"/>
    </source>
</evidence>
<keyword evidence="9" id="KW-0408">Iron</keyword>
<name>A0A117ILZ9_MYCTH</name>
<keyword evidence="6" id="KW-0479">Metal-binding</keyword>
<dbReference type="AlphaFoldDB" id="A0A117ILZ9"/>
<feature type="domain" description="Histidine kinase/HSP90-like ATPase" evidence="12">
    <location>
        <begin position="495"/>
        <end position="584"/>
    </location>
</feature>
<evidence type="ECO:0000256" key="3">
    <source>
        <dbReference type="ARBA" id="ARBA00022490"/>
    </source>
</evidence>
<reference evidence="13 14" key="1">
    <citation type="journal article" date="2016" name="Genome Announc.">
        <title>Draft Genome Sequences of Five Rapidly Growing Mycobacterium Species, M. thermoresistibile, M. fortuitum subsp. acetamidolyticum, M. canariasense, M. brisbanense, and M. novocastrense.</title>
        <authorList>
            <person name="Katahira K."/>
            <person name="Ogura Y."/>
            <person name="Gotoh Y."/>
            <person name="Hayashi T."/>
        </authorList>
    </citation>
    <scope>NUCLEOTIDE SEQUENCE [LARGE SCALE GENOMIC DNA]</scope>
    <source>
        <strain evidence="13 14">JCM6362</strain>
    </source>
</reference>
<dbReference type="SMART" id="SM00387">
    <property type="entry name" value="HATPase_c"/>
    <property type="match status" value="1"/>
</dbReference>
<dbReference type="Pfam" id="PF02518">
    <property type="entry name" value="HATPase_c"/>
    <property type="match status" value="1"/>
</dbReference>
<dbReference type="Gene3D" id="3.30.565.10">
    <property type="entry name" value="Histidine kinase-like ATPase, C-terminal domain"/>
    <property type="match status" value="1"/>
</dbReference>
<dbReference type="GO" id="GO:0070026">
    <property type="term" value="F:nitric oxide binding"/>
    <property type="evidence" value="ECO:0007669"/>
    <property type="project" value="UniProtKB-ARBA"/>
</dbReference>
<dbReference type="PANTHER" id="PTHR24421:SF56">
    <property type="entry name" value="OXYGEN SENSOR HISTIDINE KINASE RESPONSE REGULATOR DOST"/>
    <property type="match status" value="1"/>
</dbReference>
<keyword evidence="10" id="KW-0902">Two-component regulatory system</keyword>
<comment type="cofactor">
    <cofactor evidence="2">
        <name>heme</name>
        <dbReference type="ChEBI" id="CHEBI:30413"/>
    </cofactor>
</comment>
<evidence type="ECO:0000256" key="10">
    <source>
        <dbReference type="ARBA" id="ARBA00023012"/>
    </source>
</evidence>
<feature type="domain" description="GAF" evidence="11">
    <location>
        <begin position="227"/>
        <end position="386"/>
    </location>
</feature>
<dbReference type="PANTHER" id="PTHR24421">
    <property type="entry name" value="NITRATE/NITRITE SENSOR PROTEIN NARX-RELATED"/>
    <property type="match status" value="1"/>
</dbReference>
<proteinExistence type="predicted"/>
<dbReference type="RefSeq" id="WP_003924012.1">
    <property type="nucleotide sequence ID" value="NZ_BCTB01000009.1"/>
</dbReference>
<evidence type="ECO:0000256" key="9">
    <source>
        <dbReference type="ARBA" id="ARBA00023004"/>
    </source>
</evidence>
<evidence type="ECO:0000313" key="13">
    <source>
        <dbReference type="EMBL" id="GAT14486.1"/>
    </source>
</evidence>
<dbReference type="OMA" id="NCKKHAG"/>
<dbReference type="GO" id="GO:0020037">
    <property type="term" value="F:heme binding"/>
    <property type="evidence" value="ECO:0007669"/>
    <property type="project" value="UniProtKB-ARBA"/>
</dbReference>
<dbReference type="SUPFAM" id="SSF55781">
    <property type="entry name" value="GAF domain-like"/>
    <property type="match status" value="2"/>
</dbReference>
<comment type="caution">
    <text evidence="13">The sequence shown here is derived from an EMBL/GenBank/DDBJ whole genome shotgun (WGS) entry which is preliminary data.</text>
</comment>
<dbReference type="InterPro" id="IPR003594">
    <property type="entry name" value="HATPase_dom"/>
</dbReference>
<dbReference type="Gene3D" id="3.30.450.40">
    <property type="match status" value="2"/>
</dbReference>
<sequence length="584" mass="63104">MSHRREQRRTPAAVRSTLAQLRLRELLNEVQDRVEQIVEGRDRLDGLVEAMLTVTSDLELDVTLRTIVQTATELVDARYGALGVRGDGHELVEFIYDGIDDDAARLIGHLPEGRGVLGVLIDDPKPIRLDNIKDHPASVGFPPNHPSMRTFLGVPVRTRDTVFGNLYLTEKTDGLPFDEDDEVLVEALAAAAGIAIENARLYEQARTRQAWIAATRDIATEMLAGSDPTAALRLIAERTLELTRADATLVAVPAGADPADAEVAAEDVEELVVVETAGLTADDDRSADALTTIAVAGTEVGRAFRDRAARRFTADFTVGPRRLCGPAVALPLGVTGSVPGNVNGVLVVCRAEEGRPFTDEQLEILVTFADQAALAWQLAATQRRMRELDVLSDRDRIARDLHDHVIQRLFAVGLTLQGTIPRARSTEVQQRLSECIDDLQAVIGEIRTTIFDLHGGPATGSQIRQRIGEAANQFSDAGVRTRVQFAGPLSVISAVLADHAEAVVREAVSNAVRHGGATDLSVDVSVDDDLTIEVTDNGRGFPEGEVTESGLANLRHRARHAGGTLEVHNRPDGGARLHWSVPLT</sequence>
<dbReference type="SUPFAM" id="SSF55874">
    <property type="entry name" value="ATPase domain of HSP90 chaperone/DNA topoisomerase II/histidine kinase"/>
    <property type="match status" value="1"/>
</dbReference>
<keyword evidence="4" id="KW-0597">Phosphoprotein</keyword>
<accession>A0A117ILZ9</accession>
<keyword evidence="7 13" id="KW-0418">Kinase</keyword>
<evidence type="ECO:0000256" key="5">
    <source>
        <dbReference type="ARBA" id="ARBA00022679"/>
    </source>
</evidence>
<evidence type="ECO:0000256" key="2">
    <source>
        <dbReference type="ARBA" id="ARBA00001971"/>
    </source>
</evidence>
<dbReference type="InterPro" id="IPR036890">
    <property type="entry name" value="HATPase_C_sf"/>
</dbReference>
<evidence type="ECO:0000259" key="12">
    <source>
        <dbReference type="SMART" id="SM00387"/>
    </source>
</evidence>
<dbReference type="InterPro" id="IPR003018">
    <property type="entry name" value="GAF"/>
</dbReference>
<evidence type="ECO:0000313" key="14">
    <source>
        <dbReference type="Proteomes" id="UP000069654"/>
    </source>
</evidence>
<dbReference type="GO" id="GO:0046983">
    <property type="term" value="F:protein dimerization activity"/>
    <property type="evidence" value="ECO:0007669"/>
    <property type="project" value="InterPro"/>
</dbReference>
<dbReference type="GO" id="GO:0019826">
    <property type="term" value="F:oxygen sensor activity"/>
    <property type="evidence" value="ECO:0007669"/>
    <property type="project" value="UniProtKB-ARBA"/>
</dbReference>
<protein>
    <submittedName>
        <fullName evidence="13">GAF sensor signal transduction histidine kinase</fullName>
    </submittedName>
</protein>
<evidence type="ECO:0000256" key="6">
    <source>
        <dbReference type="ARBA" id="ARBA00022723"/>
    </source>
</evidence>
<organism evidence="13 14">
    <name type="scientific">Mycolicibacterium thermoresistibile</name>
    <name type="common">Mycobacterium thermoresistibile</name>
    <dbReference type="NCBI Taxonomy" id="1797"/>
    <lineage>
        <taxon>Bacteria</taxon>
        <taxon>Bacillati</taxon>
        <taxon>Actinomycetota</taxon>
        <taxon>Actinomycetes</taxon>
        <taxon>Mycobacteriales</taxon>
        <taxon>Mycobacteriaceae</taxon>
        <taxon>Mycolicibacterium</taxon>
    </lineage>
</organism>
<dbReference type="GO" id="GO:0005524">
    <property type="term" value="F:ATP binding"/>
    <property type="evidence" value="ECO:0007669"/>
    <property type="project" value="UniProtKB-ARBA"/>
</dbReference>
<reference evidence="14" key="2">
    <citation type="submission" date="2016-02" db="EMBL/GenBank/DDBJ databases">
        <title>Draft genome sequence of five rapidly growing Mycobacterium species.</title>
        <authorList>
            <person name="Katahira K."/>
            <person name="Gotou Y."/>
            <person name="Iida K."/>
            <person name="Ogura Y."/>
            <person name="Hayashi T."/>
        </authorList>
    </citation>
    <scope>NUCLEOTIDE SEQUENCE [LARGE SCALE GENOMIC DNA]</scope>
    <source>
        <strain evidence="14">JCM6362</strain>
    </source>
</reference>
<dbReference type="Pfam" id="PF13185">
    <property type="entry name" value="GAF_2"/>
    <property type="match status" value="1"/>
</dbReference>
<gene>
    <name evidence="13" type="ORF">RMCT_1456</name>
</gene>
<dbReference type="Proteomes" id="UP000069654">
    <property type="component" value="Unassembled WGS sequence"/>
</dbReference>
<feature type="domain" description="GAF" evidence="11">
    <location>
        <begin position="59"/>
        <end position="206"/>
    </location>
</feature>
<dbReference type="Pfam" id="PF01590">
    <property type="entry name" value="GAF"/>
    <property type="match status" value="1"/>
</dbReference>
<dbReference type="GO" id="GO:0019825">
    <property type="term" value="F:oxygen binding"/>
    <property type="evidence" value="ECO:0007669"/>
    <property type="project" value="UniProtKB-ARBA"/>
</dbReference>